<accession>A0A9D4D952</accession>
<proteinExistence type="predicted"/>
<keyword evidence="3" id="KW-1185">Reference proteome</keyword>
<dbReference type="EMBL" id="JAIWYP010000011">
    <property type="protein sequence ID" value="KAH3740450.1"/>
    <property type="molecule type" value="Genomic_DNA"/>
</dbReference>
<reference evidence="1" key="2">
    <citation type="submission" date="2020-11" db="EMBL/GenBank/DDBJ databases">
        <authorList>
            <person name="McCartney M.A."/>
            <person name="Auch B."/>
            <person name="Kono T."/>
            <person name="Mallez S."/>
            <person name="Becker A."/>
            <person name="Gohl D.M."/>
            <person name="Silverstein K.A.T."/>
            <person name="Koren S."/>
            <person name="Bechman K.B."/>
            <person name="Herman A."/>
            <person name="Abrahante J.E."/>
            <person name="Garbe J."/>
        </authorList>
    </citation>
    <scope>NUCLEOTIDE SEQUENCE</scope>
    <source>
        <strain evidence="1">Duluth1</strain>
        <tissue evidence="1">Whole animal</tissue>
    </source>
</reference>
<reference evidence="1" key="1">
    <citation type="journal article" date="2019" name="bioRxiv">
        <title>The Genome of the Zebra Mussel, Dreissena polymorpha: A Resource for Invasive Species Research.</title>
        <authorList>
            <person name="McCartney M.A."/>
            <person name="Auch B."/>
            <person name="Kono T."/>
            <person name="Mallez S."/>
            <person name="Zhang Y."/>
            <person name="Obille A."/>
            <person name="Becker A."/>
            <person name="Abrahante J.E."/>
            <person name="Garbe J."/>
            <person name="Badalamenti J.P."/>
            <person name="Herman A."/>
            <person name="Mangelson H."/>
            <person name="Liachko I."/>
            <person name="Sullivan S."/>
            <person name="Sone E.D."/>
            <person name="Koren S."/>
            <person name="Silverstein K.A.T."/>
            <person name="Beckman K.B."/>
            <person name="Gohl D.M."/>
        </authorList>
    </citation>
    <scope>NUCLEOTIDE SEQUENCE</scope>
    <source>
        <strain evidence="1">Duluth1</strain>
        <tissue evidence="1">Whole animal</tissue>
    </source>
</reference>
<comment type="caution">
    <text evidence="1">The sequence shown here is derived from an EMBL/GenBank/DDBJ whole genome shotgun (WGS) entry which is preliminary data.</text>
</comment>
<evidence type="ECO:0000313" key="3">
    <source>
        <dbReference type="Proteomes" id="UP000828390"/>
    </source>
</evidence>
<evidence type="ECO:0000313" key="2">
    <source>
        <dbReference type="EMBL" id="KAH3740450.1"/>
    </source>
</evidence>
<sequence length="59" mass="6499">MLSQCGSTPKPHPIHNATATYVYPLAGRKLPITIAGEFFRSHTKTPITSSIQEKNSRAF</sequence>
<dbReference type="Proteomes" id="UP000828390">
    <property type="component" value="Unassembled WGS sequence"/>
</dbReference>
<gene>
    <name evidence="1" type="ORF">DPMN_047135</name>
    <name evidence="2" type="ORF">DPMN_047156</name>
</gene>
<evidence type="ECO:0000313" key="1">
    <source>
        <dbReference type="EMBL" id="KAH3740429.1"/>
    </source>
</evidence>
<protein>
    <submittedName>
        <fullName evidence="1">Uncharacterized protein</fullName>
    </submittedName>
</protein>
<dbReference type="EMBL" id="JAIWYP010000011">
    <property type="protein sequence ID" value="KAH3740429.1"/>
    <property type="molecule type" value="Genomic_DNA"/>
</dbReference>
<dbReference type="AlphaFoldDB" id="A0A9D4D952"/>
<organism evidence="1 3">
    <name type="scientific">Dreissena polymorpha</name>
    <name type="common">Zebra mussel</name>
    <name type="synonym">Mytilus polymorpha</name>
    <dbReference type="NCBI Taxonomy" id="45954"/>
    <lineage>
        <taxon>Eukaryota</taxon>
        <taxon>Metazoa</taxon>
        <taxon>Spiralia</taxon>
        <taxon>Lophotrochozoa</taxon>
        <taxon>Mollusca</taxon>
        <taxon>Bivalvia</taxon>
        <taxon>Autobranchia</taxon>
        <taxon>Heteroconchia</taxon>
        <taxon>Euheterodonta</taxon>
        <taxon>Imparidentia</taxon>
        <taxon>Neoheterodontei</taxon>
        <taxon>Myida</taxon>
        <taxon>Dreissenoidea</taxon>
        <taxon>Dreissenidae</taxon>
        <taxon>Dreissena</taxon>
    </lineage>
</organism>
<name>A0A9D4D952_DREPO</name>